<dbReference type="SUPFAM" id="SSF53474">
    <property type="entry name" value="alpha/beta-Hydrolases"/>
    <property type="match status" value="1"/>
</dbReference>
<dbReference type="Gene3D" id="3.40.50.1820">
    <property type="entry name" value="alpha/beta hydrolase"/>
    <property type="match status" value="1"/>
</dbReference>
<dbReference type="RefSeq" id="WP_317546461.1">
    <property type="nucleotide sequence ID" value="NZ_JAWLKB010000082.1"/>
</dbReference>
<dbReference type="GO" id="GO:0016787">
    <property type="term" value="F:hydrolase activity"/>
    <property type="evidence" value="ECO:0007669"/>
    <property type="project" value="UniProtKB-KW"/>
</dbReference>
<evidence type="ECO:0000313" key="1">
    <source>
        <dbReference type="EMBL" id="MDV6271779.1"/>
    </source>
</evidence>
<reference evidence="1 2" key="1">
    <citation type="submission" date="2023-10" db="EMBL/GenBank/DDBJ databases">
        <title>Development of a sustainable strategy for remediation of hydrocarbon-contaminated territories based on the waste exchange concept.</title>
        <authorList>
            <person name="Krivoruchko A."/>
        </authorList>
    </citation>
    <scope>NUCLEOTIDE SEQUENCE [LARGE SCALE GENOMIC DNA]</scope>
    <source>
        <strain evidence="1 2">IEGM 1203</strain>
    </source>
</reference>
<name>A0ABU4C681_RHOGO</name>
<dbReference type="InterPro" id="IPR010662">
    <property type="entry name" value="RBBP9/YdeN"/>
</dbReference>
<keyword evidence="2" id="KW-1185">Reference proteome</keyword>
<dbReference type="EMBL" id="JAWLKB010000082">
    <property type="protein sequence ID" value="MDV6271779.1"/>
    <property type="molecule type" value="Genomic_DNA"/>
</dbReference>
<proteinExistence type="predicted"/>
<sequence>MTNPSANAPSVPTVVIVPGLRDHVDEHWQTLLENKLDRVRSVPPLSENKLSLAARIAALDAVISDIDGPIVLVAHSAGVMITVHWALQANRPIVGALLATPADLERQLPEGYPMLEDLNSNGWLPIPRRQLPFPSIVAVSSNDPLADRLRVANMAEVWGSRLVDLGDVGHLNPASGYGEWSQAEEFIGELTQVREDVVSQTLT</sequence>
<comment type="caution">
    <text evidence="1">The sequence shown here is derived from an EMBL/GenBank/DDBJ whole genome shotgun (WGS) entry which is preliminary data.</text>
</comment>
<dbReference type="Proteomes" id="UP001185927">
    <property type="component" value="Unassembled WGS sequence"/>
</dbReference>
<gene>
    <name evidence="1" type="ORF">R3Q16_34910</name>
</gene>
<accession>A0ABU4C681</accession>
<evidence type="ECO:0000313" key="2">
    <source>
        <dbReference type="Proteomes" id="UP001185927"/>
    </source>
</evidence>
<keyword evidence="1" id="KW-0378">Hydrolase</keyword>
<dbReference type="InterPro" id="IPR029058">
    <property type="entry name" value="AB_hydrolase_fold"/>
</dbReference>
<protein>
    <submittedName>
        <fullName evidence="1">Alpha/beta hydrolase</fullName>
    </submittedName>
</protein>
<dbReference type="Pfam" id="PF06821">
    <property type="entry name" value="Ser_hydrolase"/>
    <property type="match status" value="1"/>
</dbReference>
<organism evidence="1 2">
    <name type="scientific">Rhodococcus globerulus</name>
    <dbReference type="NCBI Taxonomy" id="33008"/>
    <lineage>
        <taxon>Bacteria</taxon>
        <taxon>Bacillati</taxon>
        <taxon>Actinomycetota</taxon>
        <taxon>Actinomycetes</taxon>
        <taxon>Mycobacteriales</taxon>
        <taxon>Nocardiaceae</taxon>
        <taxon>Rhodococcus</taxon>
    </lineage>
</organism>